<name>A0AAV4A544_9GAST</name>
<feature type="region of interest" description="Disordered" evidence="1">
    <location>
        <begin position="1"/>
        <end position="24"/>
    </location>
</feature>
<sequence>MNYATSSEKLSQPRGVGGEGESGATVGIFDEGKSIRIVAGEWGGSAAADRMRGRIAMLVTHWSTMVSLATVSVGDTLEHYGVTRYSHQNKAIRGRGQHLLGQSK</sequence>
<evidence type="ECO:0000256" key="1">
    <source>
        <dbReference type="SAM" id="MobiDB-lite"/>
    </source>
</evidence>
<feature type="compositionally biased region" description="Polar residues" evidence="1">
    <location>
        <begin position="1"/>
        <end position="10"/>
    </location>
</feature>
<accession>A0AAV4A544</accession>
<comment type="caution">
    <text evidence="2">The sequence shown here is derived from an EMBL/GenBank/DDBJ whole genome shotgun (WGS) entry which is preliminary data.</text>
</comment>
<proteinExistence type="predicted"/>
<organism evidence="2 3">
    <name type="scientific">Plakobranchus ocellatus</name>
    <dbReference type="NCBI Taxonomy" id="259542"/>
    <lineage>
        <taxon>Eukaryota</taxon>
        <taxon>Metazoa</taxon>
        <taxon>Spiralia</taxon>
        <taxon>Lophotrochozoa</taxon>
        <taxon>Mollusca</taxon>
        <taxon>Gastropoda</taxon>
        <taxon>Heterobranchia</taxon>
        <taxon>Euthyneura</taxon>
        <taxon>Panpulmonata</taxon>
        <taxon>Sacoglossa</taxon>
        <taxon>Placobranchoidea</taxon>
        <taxon>Plakobranchidae</taxon>
        <taxon>Plakobranchus</taxon>
    </lineage>
</organism>
<dbReference type="EMBL" id="BLXT01003724">
    <property type="protein sequence ID" value="GFO03366.1"/>
    <property type="molecule type" value="Genomic_DNA"/>
</dbReference>
<dbReference type="AlphaFoldDB" id="A0AAV4A544"/>
<evidence type="ECO:0000313" key="2">
    <source>
        <dbReference type="EMBL" id="GFO03366.1"/>
    </source>
</evidence>
<gene>
    <name evidence="2" type="ORF">PoB_002987100</name>
</gene>
<protein>
    <submittedName>
        <fullName evidence="2">Uncharacterized protein</fullName>
    </submittedName>
</protein>
<reference evidence="2 3" key="1">
    <citation type="journal article" date="2021" name="Elife">
        <title>Chloroplast acquisition without the gene transfer in kleptoplastic sea slugs, Plakobranchus ocellatus.</title>
        <authorList>
            <person name="Maeda T."/>
            <person name="Takahashi S."/>
            <person name="Yoshida T."/>
            <person name="Shimamura S."/>
            <person name="Takaki Y."/>
            <person name="Nagai Y."/>
            <person name="Toyoda A."/>
            <person name="Suzuki Y."/>
            <person name="Arimoto A."/>
            <person name="Ishii H."/>
            <person name="Satoh N."/>
            <person name="Nishiyama T."/>
            <person name="Hasebe M."/>
            <person name="Maruyama T."/>
            <person name="Minagawa J."/>
            <person name="Obokata J."/>
            <person name="Shigenobu S."/>
        </authorList>
    </citation>
    <scope>NUCLEOTIDE SEQUENCE [LARGE SCALE GENOMIC DNA]</scope>
</reference>
<dbReference type="Proteomes" id="UP000735302">
    <property type="component" value="Unassembled WGS sequence"/>
</dbReference>
<evidence type="ECO:0000313" key="3">
    <source>
        <dbReference type="Proteomes" id="UP000735302"/>
    </source>
</evidence>
<keyword evidence="3" id="KW-1185">Reference proteome</keyword>